<keyword evidence="2 7" id="KW-0819">tRNA processing</keyword>
<dbReference type="InterPro" id="IPR014721">
    <property type="entry name" value="Ribsml_uS5_D2-typ_fold_subgr"/>
</dbReference>
<dbReference type="InterPro" id="IPR020539">
    <property type="entry name" value="RNase_P_CS"/>
</dbReference>
<accession>A0A7G1I0P0</accession>
<evidence type="ECO:0000313" key="10">
    <source>
        <dbReference type="Proteomes" id="UP000594042"/>
    </source>
</evidence>
<dbReference type="EMBL" id="AP023322">
    <property type="protein sequence ID" value="BCI63988.1"/>
    <property type="molecule type" value="Genomic_DNA"/>
</dbReference>
<comment type="function">
    <text evidence="1 7">RNaseP catalyzes the removal of the 5'-leader sequence from pre-tRNA to produce the mature 5'-terminus. It can also cleave other RNA substrates such as 4.5S RNA. The protein component plays an auxiliary but essential role in vivo by binding to the 5'-leader sequence and broadening the substrate specificity of the ribozyme.</text>
</comment>
<protein>
    <recommendedName>
        <fullName evidence="7 8">Ribonuclease P protein component</fullName>
        <shortName evidence="7">RNase P protein</shortName>
        <shortName evidence="7">RNaseP protein</shortName>
        <ecNumber evidence="7 8">3.1.26.5</ecNumber>
    </recommendedName>
    <alternativeName>
        <fullName evidence="7">Protein C5</fullName>
    </alternativeName>
</protein>
<name>A0A7G1I0P0_9BACT</name>
<evidence type="ECO:0000256" key="3">
    <source>
        <dbReference type="ARBA" id="ARBA00022722"/>
    </source>
</evidence>
<evidence type="ECO:0000256" key="2">
    <source>
        <dbReference type="ARBA" id="ARBA00022694"/>
    </source>
</evidence>
<evidence type="ECO:0000256" key="5">
    <source>
        <dbReference type="ARBA" id="ARBA00022801"/>
    </source>
</evidence>
<dbReference type="Pfam" id="PF00825">
    <property type="entry name" value="Ribonuclease_P"/>
    <property type="match status" value="1"/>
</dbReference>
<evidence type="ECO:0000256" key="1">
    <source>
        <dbReference type="ARBA" id="ARBA00002663"/>
    </source>
</evidence>
<dbReference type="AlphaFoldDB" id="A0A7G1I0P0"/>
<organism evidence="9 10">
    <name type="scientific">Coprobacter secundus subsp. similis</name>
    <dbReference type="NCBI Taxonomy" id="2751153"/>
    <lineage>
        <taxon>Bacteria</taxon>
        <taxon>Pseudomonadati</taxon>
        <taxon>Bacteroidota</taxon>
        <taxon>Bacteroidia</taxon>
        <taxon>Bacteroidales</taxon>
        <taxon>Barnesiellaceae</taxon>
        <taxon>Coprobacter</taxon>
    </lineage>
</organism>
<evidence type="ECO:0000256" key="7">
    <source>
        <dbReference type="HAMAP-Rule" id="MF_00227"/>
    </source>
</evidence>
<dbReference type="EC" id="3.1.26.5" evidence="7 8"/>
<dbReference type="PANTHER" id="PTHR33992">
    <property type="entry name" value="RIBONUCLEASE P PROTEIN COMPONENT"/>
    <property type="match status" value="1"/>
</dbReference>
<keyword evidence="3 7" id="KW-0540">Nuclease</keyword>
<dbReference type="Gene3D" id="3.30.230.10">
    <property type="match status" value="1"/>
</dbReference>
<evidence type="ECO:0000256" key="6">
    <source>
        <dbReference type="ARBA" id="ARBA00022884"/>
    </source>
</evidence>
<keyword evidence="10" id="KW-1185">Reference proteome</keyword>
<evidence type="ECO:0000256" key="4">
    <source>
        <dbReference type="ARBA" id="ARBA00022759"/>
    </source>
</evidence>
<keyword evidence="4 7" id="KW-0255">Endonuclease</keyword>
<dbReference type="GO" id="GO:0004526">
    <property type="term" value="F:ribonuclease P activity"/>
    <property type="evidence" value="ECO:0007669"/>
    <property type="project" value="UniProtKB-UniRule"/>
</dbReference>
<dbReference type="RefSeq" id="WP_021931645.1">
    <property type="nucleotide sequence ID" value="NZ_AP023322.1"/>
</dbReference>
<comment type="subunit">
    <text evidence="7">Consists of a catalytic RNA component (M1 or rnpB) and a protein subunit.</text>
</comment>
<gene>
    <name evidence="7" type="primary">rnpA</name>
    <name evidence="9" type="ORF">Cop2CBH44_23410</name>
</gene>
<dbReference type="GO" id="GO:0042781">
    <property type="term" value="F:3'-tRNA processing endoribonuclease activity"/>
    <property type="evidence" value="ECO:0007669"/>
    <property type="project" value="TreeGrafter"/>
</dbReference>
<comment type="catalytic activity">
    <reaction evidence="7">
        <text>Endonucleolytic cleavage of RNA, removing 5'-extranucleotides from tRNA precursor.</text>
        <dbReference type="EC" id="3.1.26.5"/>
    </reaction>
</comment>
<keyword evidence="5 7" id="KW-0378">Hydrolase</keyword>
<evidence type="ECO:0000313" key="9">
    <source>
        <dbReference type="EMBL" id="BCI63988.1"/>
    </source>
</evidence>
<dbReference type="SUPFAM" id="SSF54211">
    <property type="entry name" value="Ribosomal protein S5 domain 2-like"/>
    <property type="match status" value="1"/>
</dbReference>
<dbReference type="GO" id="GO:0000049">
    <property type="term" value="F:tRNA binding"/>
    <property type="evidence" value="ECO:0007669"/>
    <property type="project" value="UniProtKB-UniRule"/>
</dbReference>
<dbReference type="HAMAP" id="MF_00227">
    <property type="entry name" value="RNase_P"/>
    <property type="match status" value="1"/>
</dbReference>
<evidence type="ECO:0000256" key="8">
    <source>
        <dbReference type="NCBIfam" id="TIGR00188"/>
    </source>
</evidence>
<dbReference type="PROSITE" id="PS00648">
    <property type="entry name" value="RIBONUCLEASE_P"/>
    <property type="match status" value="1"/>
</dbReference>
<reference evidence="10" key="1">
    <citation type="submission" date="2020-07" db="EMBL/GenBank/DDBJ databases">
        <title>Complete genome sequencing of Coprobacter sp. strain 2CBH44.</title>
        <authorList>
            <person name="Sakamoto M."/>
            <person name="Murakami T."/>
            <person name="Mori H."/>
        </authorList>
    </citation>
    <scope>NUCLEOTIDE SEQUENCE [LARGE SCALE GENOMIC DNA]</scope>
    <source>
        <strain evidence="10">2CBH44</strain>
    </source>
</reference>
<dbReference type="GO" id="GO:0001682">
    <property type="term" value="P:tRNA 5'-leader removal"/>
    <property type="evidence" value="ECO:0007669"/>
    <property type="project" value="UniProtKB-UniRule"/>
</dbReference>
<dbReference type="KEGG" id="copr:Cop2CBH44_23410"/>
<sequence length="137" mass="16293">MRNFSLKKNERLRSKNDIDKLFTSGESFVIYPFRIVYKFSDSNSSSKASILISIPKKRFKRAVKRNLLRRRTREAYRLNKDTLLHNLPNNHTLNIAFLYISNELHDYSVIEKKMKELLVRLNKEINLTDTDTKTDKI</sequence>
<dbReference type="InterPro" id="IPR000100">
    <property type="entry name" value="RNase_P"/>
</dbReference>
<comment type="similarity">
    <text evidence="7">Belongs to the RnpA family.</text>
</comment>
<dbReference type="GO" id="GO:0030677">
    <property type="term" value="C:ribonuclease P complex"/>
    <property type="evidence" value="ECO:0007669"/>
    <property type="project" value="TreeGrafter"/>
</dbReference>
<dbReference type="PANTHER" id="PTHR33992:SF1">
    <property type="entry name" value="RIBONUCLEASE P PROTEIN COMPONENT"/>
    <property type="match status" value="1"/>
</dbReference>
<keyword evidence="6 7" id="KW-0694">RNA-binding</keyword>
<dbReference type="InterPro" id="IPR020568">
    <property type="entry name" value="Ribosomal_Su5_D2-typ_SF"/>
</dbReference>
<dbReference type="Proteomes" id="UP000594042">
    <property type="component" value="Chromosome"/>
</dbReference>
<proteinExistence type="inferred from homology"/>
<dbReference type="NCBIfam" id="TIGR00188">
    <property type="entry name" value="rnpA"/>
    <property type="match status" value="1"/>
</dbReference>